<dbReference type="InterPro" id="IPR002156">
    <property type="entry name" value="RNaseH_domain"/>
</dbReference>
<dbReference type="AlphaFoldDB" id="A0A834W3S1"/>
<dbReference type="InterPro" id="IPR044730">
    <property type="entry name" value="RNase_H-like_dom_plant"/>
</dbReference>
<dbReference type="Proteomes" id="UP000634136">
    <property type="component" value="Unassembled WGS sequence"/>
</dbReference>
<dbReference type="EMBL" id="JAAIUW010000011">
    <property type="protein sequence ID" value="KAF7808310.1"/>
    <property type="molecule type" value="Genomic_DNA"/>
</dbReference>
<dbReference type="PANTHER" id="PTHR47723:SF19">
    <property type="entry name" value="POLYNUCLEOTIDYL TRANSFERASE, RIBONUCLEASE H-LIKE SUPERFAMILY PROTEIN"/>
    <property type="match status" value="1"/>
</dbReference>
<dbReference type="Gene3D" id="3.30.420.10">
    <property type="entry name" value="Ribonuclease H-like superfamily/Ribonuclease H"/>
    <property type="match status" value="1"/>
</dbReference>
<dbReference type="InterPro" id="IPR012337">
    <property type="entry name" value="RNaseH-like_sf"/>
</dbReference>
<dbReference type="PANTHER" id="PTHR47723">
    <property type="entry name" value="OS05G0353850 PROTEIN"/>
    <property type="match status" value="1"/>
</dbReference>
<dbReference type="InterPro" id="IPR026960">
    <property type="entry name" value="RVT-Znf"/>
</dbReference>
<dbReference type="GO" id="GO:0004523">
    <property type="term" value="F:RNA-DNA hybrid ribonuclease activity"/>
    <property type="evidence" value="ECO:0007669"/>
    <property type="project" value="InterPro"/>
</dbReference>
<dbReference type="InterPro" id="IPR036397">
    <property type="entry name" value="RNaseH_sf"/>
</dbReference>
<sequence>MTVQYFDDLYRDGMSNHNHYGVDFNFPRIDDFLISGCSKLITIEELKEAVFSMGPFKSPGPDGLCPIFFHSQWDIISKSLASLHNGGLGLRHLKHQNKAFMTKLGWGLVNQQDDLWVRVLRSKYQCGSDVVPNVVKRSNSSRLWKGIANSWHHVRDGLVWRIGDGQQVRFWTDSWLPNGKKLEEYAFHPLSVAEQHKPVSEFIFASGAWAWDKFDSLVPADVCSMINTVMPPSSALPPDKVAWKHSRDGMFTTRSAYHAISRDEDSVTRNFWKWQGMEKIRLFLWLCGHNRILTNEARWRRGLSSCDTCSHCNNESETLLHTLRDCVKVRPIWMWLVHPSHWNIFFGLDRVEWLEHNLFASLGCDNRSWDKVFANACWVIWKLRNADIFCSEDPSSNDPIRYISHLVDSFSSAWNRKGMEWKNAGVRTPHFISWHKPEEGWVKINVDGAWREPSNRATCGGLIRDCYGNLQLGFMRNIGNCNILTAEVWAILSGLEAAWSMGFKKVELETDSLMAIKVLDLSTSSSHPCAAVIHQIRHFLSRDWLVKILHIFLEGNMAADPVAAAAFDSNMKLVTFTDTPLFLRSWLKYDIDGNGYFRSCLA</sequence>
<comment type="caution">
    <text evidence="3">The sequence shown here is derived from an EMBL/GenBank/DDBJ whole genome shotgun (WGS) entry which is preliminary data.</text>
</comment>
<name>A0A834W3S1_9FABA</name>
<evidence type="ECO:0000259" key="1">
    <source>
        <dbReference type="Pfam" id="PF13456"/>
    </source>
</evidence>
<gene>
    <name evidence="3" type="ORF">G2W53_035053</name>
</gene>
<accession>A0A834W3S1</accession>
<proteinExistence type="predicted"/>
<dbReference type="CDD" id="cd06222">
    <property type="entry name" value="RNase_H_like"/>
    <property type="match status" value="1"/>
</dbReference>
<keyword evidence="4" id="KW-1185">Reference proteome</keyword>
<feature type="domain" description="Reverse transcriptase zinc-binding" evidence="2">
    <location>
        <begin position="251"/>
        <end position="333"/>
    </location>
</feature>
<evidence type="ECO:0000259" key="2">
    <source>
        <dbReference type="Pfam" id="PF13966"/>
    </source>
</evidence>
<dbReference type="OrthoDB" id="1420211at2759"/>
<dbReference type="Pfam" id="PF13966">
    <property type="entry name" value="zf-RVT"/>
    <property type="match status" value="1"/>
</dbReference>
<organism evidence="3 4">
    <name type="scientific">Senna tora</name>
    <dbReference type="NCBI Taxonomy" id="362788"/>
    <lineage>
        <taxon>Eukaryota</taxon>
        <taxon>Viridiplantae</taxon>
        <taxon>Streptophyta</taxon>
        <taxon>Embryophyta</taxon>
        <taxon>Tracheophyta</taxon>
        <taxon>Spermatophyta</taxon>
        <taxon>Magnoliopsida</taxon>
        <taxon>eudicotyledons</taxon>
        <taxon>Gunneridae</taxon>
        <taxon>Pentapetalae</taxon>
        <taxon>rosids</taxon>
        <taxon>fabids</taxon>
        <taxon>Fabales</taxon>
        <taxon>Fabaceae</taxon>
        <taxon>Caesalpinioideae</taxon>
        <taxon>Cassia clade</taxon>
        <taxon>Senna</taxon>
    </lineage>
</organism>
<feature type="domain" description="RNase H type-1" evidence="1">
    <location>
        <begin position="445"/>
        <end position="565"/>
    </location>
</feature>
<dbReference type="GO" id="GO:0003676">
    <property type="term" value="F:nucleic acid binding"/>
    <property type="evidence" value="ECO:0007669"/>
    <property type="project" value="InterPro"/>
</dbReference>
<dbReference type="Pfam" id="PF13456">
    <property type="entry name" value="RVT_3"/>
    <property type="match status" value="1"/>
</dbReference>
<protein>
    <submittedName>
        <fullName evidence="3">Putative ribonuclease H protein At1g65750 family</fullName>
    </submittedName>
</protein>
<dbReference type="InterPro" id="IPR053151">
    <property type="entry name" value="RNase_H-like"/>
</dbReference>
<evidence type="ECO:0000313" key="4">
    <source>
        <dbReference type="Proteomes" id="UP000634136"/>
    </source>
</evidence>
<reference evidence="3" key="1">
    <citation type="submission" date="2020-09" db="EMBL/GenBank/DDBJ databases">
        <title>Genome-Enabled Discovery of Anthraquinone Biosynthesis in Senna tora.</title>
        <authorList>
            <person name="Kang S.-H."/>
            <person name="Pandey R.P."/>
            <person name="Lee C.-M."/>
            <person name="Sim J.-S."/>
            <person name="Jeong J.-T."/>
            <person name="Choi B.-S."/>
            <person name="Jung M."/>
            <person name="Ginzburg D."/>
            <person name="Zhao K."/>
            <person name="Won S.Y."/>
            <person name="Oh T.-J."/>
            <person name="Yu Y."/>
            <person name="Kim N.-H."/>
            <person name="Lee O.R."/>
            <person name="Lee T.-H."/>
            <person name="Bashyal P."/>
            <person name="Kim T.-S."/>
            <person name="Lee W.-H."/>
            <person name="Kawkins C."/>
            <person name="Kim C.-K."/>
            <person name="Kim J.S."/>
            <person name="Ahn B.O."/>
            <person name="Rhee S.Y."/>
            <person name="Sohng J.K."/>
        </authorList>
    </citation>
    <scope>NUCLEOTIDE SEQUENCE</scope>
    <source>
        <tissue evidence="3">Leaf</tissue>
    </source>
</reference>
<dbReference type="SUPFAM" id="SSF53098">
    <property type="entry name" value="Ribonuclease H-like"/>
    <property type="match status" value="1"/>
</dbReference>
<evidence type="ECO:0000313" key="3">
    <source>
        <dbReference type="EMBL" id="KAF7808310.1"/>
    </source>
</evidence>